<organism evidence="7 8">
    <name type="scientific">Paenibacillus baekrokdamisoli</name>
    <dbReference type="NCBI Taxonomy" id="1712516"/>
    <lineage>
        <taxon>Bacteria</taxon>
        <taxon>Bacillati</taxon>
        <taxon>Bacillota</taxon>
        <taxon>Bacilli</taxon>
        <taxon>Bacillales</taxon>
        <taxon>Paenibacillaceae</taxon>
        <taxon>Paenibacillus</taxon>
    </lineage>
</organism>
<dbReference type="EMBL" id="AP019308">
    <property type="protein sequence ID" value="BBH24891.1"/>
    <property type="molecule type" value="Genomic_DNA"/>
</dbReference>
<dbReference type="Gene3D" id="2.70.70.10">
    <property type="entry name" value="Glucose Permease (Domain IIA)"/>
    <property type="match status" value="1"/>
</dbReference>
<dbReference type="GO" id="GO:0005737">
    <property type="term" value="C:cytoplasm"/>
    <property type="evidence" value="ECO:0007669"/>
    <property type="project" value="UniProtKB-SubCell"/>
</dbReference>
<dbReference type="RefSeq" id="WP_125665396.1">
    <property type="nucleotide sequence ID" value="NZ_AP019308.1"/>
</dbReference>
<evidence type="ECO:0000256" key="3">
    <source>
        <dbReference type="ARBA" id="ARBA00022597"/>
    </source>
</evidence>
<name>A0A3G9JG66_9BACL</name>
<sequence>MFGKLFKTKKSTTIDIVSPITGMAVSLEHVPDDAFAGKHMGDGVAIEPEVGKVIAPFNAVVSHIIHTNHAVILEHESGLQVLIHVGINTVALKGEGFKSFVQTGDTVKAGQTLIEFDIDLIRKAGYPIITPVVIANGEMVAEMNHTFNKMTAGSSPIISVVLAEQ</sequence>
<dbReference type="AlphaFoldDB" id="A0A3G9JG66"/>
<dbReference type="FunFam" id="2.70.70.10:FF:000001">
    <property type="entry name" value="PTS system glucose-specific IIA component"/>
    <property type="match status" value="1"/>
</dbReference>
<dbReference type="InterPro" id="IPR001127">
    <property type="entry name" value="PTS_EIIA_1_perm"/>
</dbReference>
<dbReference type="PANTHER" id="PTHR45008:SF1">
    <property type="entry name" value="PTS SYSTEM GLUCOSE-SPECIFIC EIIA COMPONENT"/>
    <property type="match status" value="1"/>
</dbReference>
<protein>
    <submittedName>
        <fullName evidence="7">PTS glucose transporter subunit IIA</fullName>
    </submittedName>
</protein>
<dbReference type="NCBIfam" id="TIGR00830">
    <property type="entry name" value="PTBA"/>
    <property type="match status" value="1"/>
</dbReference>
<keyword evidence="3 7" id="KW-0762">Sugar transport</keyword>
<evidence type="ECO:0000313" key="8">
    <source>
        <dbReference type="Proteomes" id="UP000275368"/>
    </source>
</evidence>
<dbReference type="Proteomes" id="UP000275368">
    <property type="component" value="Chromosome"/>
</dbReference>
<keyword evidence="4" id="KW-0808">Transferase</keyword>
<evidence type="ECO:0000256" key="1">
    <source>
        <dbReference type="ARBA" id="ARBA00004496"/>
    </source>
</evidence>
<reference evidence="7 8" key="1">
    <citation type="submission" date="2018-11" db="EMBL/GenBank/DDBJ databases">
        <title>Complete genome sequence of Paenibacillus baekrokdamisoli strain KCTC 33723.</title>
        <authorList>
            <person name="Kang S.W."/>
            <person name="Lee K.C."/>
            <person name="Kim K.K."/>
            <person name="Kim J.S."/>
            <person name="Kim D.S."/>
            <person name="Ko S.H."/>
            <person name="Yang S.H."/>
            <person name="Lee J.S."/>
        </authorList>
    </citation>
    <scope>NUCLEOTIDE SEQUENCE [LARGE SCALE GENOMIC DNA]</scope>
    <source>
        <strain evidence="7 8">KCTC 33723</strain>
    </source>
</reference>
<evidence type="ECO:0000256" key="5">
    <source>
        <dbReference type="ARBA" id="ARBA00022683"/>
    </source>
</evidence>
<comment type="subcellular location">
    <subcellularLocation>
        <location evidence="1">Cytoplasm</location>
    </subcellularLocation>
</comment>
<keyword evidence="6" id="KW-0418">Kinase</keyword>
<keyword evidence="8" id="KW-1185">Reference proteome</keyword>
<dbReference type="Pfam" id="PF00358">
    <property type="entry name" value="PTS_EIIA_1"/>
    <property type="match status" value="1"/>
</dbReference>
<dbReference type="GO" id="GO:0016301">
    <property type="term" value="F:kinase activity"/>
    <property type="evidence" value="ECO:0007669"/>
    <property type="project" value="UniProtKB-KW"/>
</dbReference>
<evidence type="ECO:0000256" key="4">
    <source>
        <dbReference type="ARBA" id="ARBA00022679"/>
    </source>
</evidence>
<dbReference type="KEGG" id="pbk:Back11_62360"/>
<evidence type="ECO:0000256" key="6">
    <source>
        <dbReference type="ARBA" id="ARBA00022777"/>
    </source>
</evidence>
<dbReference type="PANTHER" id="PTHR45008">
    <property type="entry name" value="PTS SYSTEM GLUCOSE-SPECIFIC EIIA COMPONENT"/>
    <property type="match status" value="1"/>
</dbReference>
<keyword evidence="5" id="KW-0598">Phosphotransferase system</keyword>
<dbReference type="PROSITE" id="PS00371">
    <property type="entry name" value="PTS_EIIA_TYPE_1_HIS"/>
    <property type="match status" value="1"/>
</dbReference>
<evidence type="ECO:0000313" key="7">
    <source>
        <dbReference type="EMBL" id="BBH24891.1"/>
    </source>
</evidence>
<gene>
    <name evidence="7" type="ORF">Back11_62360</name>
</gene>
<dbReference type="GO" id="GO:0009401">
    <property type="term" value="P:phosphoenolpyruvate-dependent sugar phosphotransferase system"/>
    <property type="evidence" value="ECO:0007669"/>
    <property type="project" value="UniProtKB-KW"/>
</dbReference>
<accession>A0A3G9JG66</accession>
<keyword evidence="2" id="KW-0813">Transport</keyword>
<proteinExistence type="predicted"/>
<dbReference type="OrthoDB" id="92465at2"/>
<dbReference type="PROSITE" id="PS51093">
    <property type="entry name" value="PTS_EIIA_TYPE_1"/>
    <property type="match status" value="1"/>
</dbReference>
<dbReference type="InterPro" id="IPR011055">
    <property type="entry name" value="Dup_hybrid_motif"/>
</dbReference>
<dbReference type="SUPFAM" id="SSF51261">
    <property type="entry name" value="Duplicated hybrid motif"/>
    <property type="match status" value="1"/>
</dbReference>
<dbReference type="InterPro" id="IPR050890">
    <property type="entry name" value="PTS_EIIA_component"/>
</dbReference>
<evidence type="ECO:0000256" key="2">
    <source>
        <dbReference type="ARBA" id="ARBA00022448"/>
    </source>
</evidence>